<reference evidence="2 3" key="1">
    <citation type="submission" date="2018-07" db="EMBL/GenBank/DDBJ databases">
        <title>Lottiidibacillus patelloidae gen. nov., sp. nov., isolated from the intestinal tract of a marine limpet and the reclassification of B. taeanensis BH030017T, B. algicola KMM 3737T and B. hwajinpoensis SW-72T as genus Lottiidibacillus.</title>
        <authorList>
            <person name="Liu R."/>
            <person name="Huang Z."/>
        </authorList>
    </citation>
    <scope>NUCLEOTIDE SEQUENCE [LARGE SCALE GENOMIC DNA]</scope>
    <source>
        <strain evidence="2 3">BH030017</strain>
    </source>
</reference>
<sequence length="78" mass="9245">MQRYIALLIVLLPGLLAVYGIKQMRDIFFNLLNFPYPYLWVQFIAGLLSFVLGLAFVGGFIFYRDRKRNKIQPRFNKK</sequence>
<evidence type="ECO:0000313" key="2">
    <source>
        <dbReference type="EMBL" id="RBW70619.1"/>
    </source>
</evidence>
<evidence type="ECO:0000256" key="1">
    <source>
        <dbReference type="SAM" id="Phobius"/>
    </source>
</evidence>
<proteinExistence type="predicted"/>
<dbReference type="Proteomes" id="UP000253314">
    <property type="component" value="Unassembled WGS sequence"/>
</dbReference>
<dbReference type="InterPro" id="IPR020138">
    <property type="entry name" value="Uncharacterised_YqzF"/>
</dbReference>
<name>A0A366Y0S4_9BACI</name>
<gene>
    <name evidence="2" type="ORF">DS031_06305</name>
</gene>
<accession>A0A366Y0S4</accession>
<protein>
    <submittedName>
        <fullName evidence="2">DUF2627 domain-containing protein</fullName>
    </submittedName>
</protein>
<keyword evidence="1" id="KW-0812">Transmembrane</keyword>
<organism evidence="2 3">
    <name type="scientific">Bacillus taeanensis</name>
    <dbReference type="NCBI Taxonomy" id="273032"/>
    <lineage>
        <taxon>Bacteria</taxon>
        <taxon>Bacillati</taxon>
        <taxon>Bacillota</taxon>
        <taxon>Bacilli</taxon>
        <taxon>Bacillales</taxon>
        <taxon>Bacillaceae</taxon>
        <taxon>Bacillus</taxon>
    </lineage>
</organism>
<comment type="caution">
    <text evidence="2">The sequence shown here is derived from an EMBL/GenBank/DDBJ whole genome shotgun (WGS) entry which is preliminary data.</text>
</comment>
<dbReference type="RefSeq" id="WP_113805073.1">
    <property type="nucleotide sequence ID" value="NZ_QOCW01000004.1"/>
</dbReference>
<dbReference type="OrthoDB" id="2989757at2"/>
<keyword evidence="1" id="KW-0472">Membrane</keyword>
<dbReference type="EMBL" id="QOCW01000004">
    <property type="protein sequence ID" value="RBW70619.1"/>
    <property type="molecule type" value="Genomic_DNA"/>
</dbReference>
<keyword evidence="1" id="KW-1133">Transmembrane helix</keyword>
<dbReference type="Pfam" id="PF11118">
    <property type="entry name" value="DUF2627"/>
    <property type="match status" value="1"/>
</dbReference>
<feature type="transmembrane region" description="Helical" evidence="1">
    <location>
        <begin position="39"/>
        <end position="63"/>
    </location>
</feature>
<evidence type="ECO:0000313" key="3">
    <source>
        <dbReference type="Proteomes" id="UP000253314"/>
    </source>
</evidence>
<keyword evidence="3" id="KW-1185">Reference proteome</keyword>
<dbReference type="AlphaFoldDB" id="A0A366Y0S4"/>